<dbReference type="EMBL" id="BLXT01003833">
    <property type="protein sequence ID" value="GFO07096.1"/>
    <property type="molecule type" value="Genomic_DNA"/>
</dbReference>
<proteinExistence type="predicted"/>
<feature type="chain" id="PRO_5043618497" description="Secreted protein" evidence="1">
    <location>
        <begin position="19"/>
        <end position="77"/>
    </location>
</feature>
<evidence type="ECO:0000256" key="1">
    <source>
        <dbReference type="SAM" id="SignalP"/>
    </source>
</evidence>
<dbReference type="Proteomes" id="UP000735302">
    <property type="component" value="Unassembled WGS sequence"/>
</dbReference>
<feature type="signal peptide" evidence="1">
    <location>
        <begin position="1"/>
        <end position="18"/>
    </location>
</feature>
<sequence length="77" mass="8425">MRALVLVCFCLAFVLGAAKQGGYSCIVESPRAAIPSCLNARHPVTDLRTGVMYCCASGLYLHIVNGRLRMPCRCHRL</sequence>
<name>A0AAV4AKH9_9GAST</name>
<comment type="caution">
    <text evidence="2">The sequence shown here is derived from an EMBL/GenBank/DDBJ whole genome shotgun (WGS) entry which is preliminary data.</text>
</comment>
<accession>A0AAV4AKH9</accession>
<reference evidence="2 3" key="1">
    <citation type="journal article" date="2021" name="Elife">
        <title>Chloroplast acquisition without the gene transfer in kleptoplastic sea slugs, Plakobranchus ocellatus.</title>
        <authorList>
            <person name="Maeda T."/>
            <person name="Takahashi S."/>
            <person name="Yoshida T."/>
            <person name="Shimamura S."/>
            <person name="Takaki Y."/>
            <person name="Nagai Y."/>
            <person name="Toyoda A."/>
            <person name="Suzuki Y."/>
            <person name="Arimoto A."/>
            <person name="Ishii H."/>
            <person name="Satoh N."/>
            <person name="Nishiyama T."/>
            <person name="Hasebe M."/>
            <person name="Maruyama T."/>
            <person name="Minagawa J."/>
            <person name="Obokata J."/>
            <person name="Shigenobu S."/>
        </authorList>
    </citation>
    <scope>NUCLEOTIDE SEQUENCE [LARGE SCALE GENOMIC DNA]</scope>
</reference>
<protein>
    <recommendedName>
        <fullName evidence="4">Secreted protein</fullName>
    </recommendedName>
</protein>
<keyword evidence="1" id="KW-0732">Signal</keyword>
<dbReference type="AlphaFoldDB" id="A0AAV4AKH9"/>
<evidence type="ECO:0008006" key="4">
    <source>
        <dbReference type="Google" id="ProtNLM"/>
    </source>
</evidence>
<organism evidence="2 3">
    <name type="scientific">Plakobranchus ocellatus</name>
    <dbReference type="NCBI Taxonomy" id="259542"/>
    <lineage>
        <taxon>Eukaryota</taxon>
        <taxon>Metazoa</taxon>
        <taxon>Spiralia</taxon>
        <taxon>Lophotrochozoa</taxon>
        <taxon>Mollusca</taxon>
        <taxon>Gastropoda</taxon>
        <taxon>Heterobranchia</taxon>
        <taxon>Euthyneura</taxon>
        <taxon>Panpulmonata</taxon>
        <taxon>Sacoglossa</taxon>
        <taxon>Placobranchoidea</taxon>
        <taxon>Plakobranchidae</taxon>
        <taxon>Plakobranchus</taxon>
    </lineage>
</organism>
<evidence type="ECO:0000313" key="2">
    <source>
        <dbReference type="EMBL" id="GFO07096.1"/>
    </source>
</evidence>
<gene>
    <name evidence="2" type="ORF">PoB_003360100</name>
</gene>
<evidence type="ECO:0000313" key="3">
    <source>
        <dbReference type="Proteomes" id="UP000735302"/>
    </source>
</evidence>
<keyword evidence="3" id="KW-1185">Reference proteome</keyword>